<dbReference type="OrthoDB" id="1924603at2759"/>
<dbReference type="InParanoid" id="D8SB05"/>
<accession>D8SB05</accession>
<organism evidence="3">
    <name type="scientific">Selaginella moellendorffii</name>
    <name type="common">Spikemoss</name>
    <dbReference type="NCBI Taxonomy" id="88036"/>
    <lineage>
        <taxon>Eukaryota</taxon>
        <taxon>Viridiplantae</taxon>
        <taxon>Streptophyta</taxon>
        <taxon>Embryophyta</taxon>
        <taxon>Tracheophyta</taxon>
        <taxon>Lycopodiopsida</taxon>
        <taxon>Selaginellales</taxon>
        <taxon>Selaginellaceae</taxon>
        <taxon>Selaginella</taxon>
    </lineage>
</organism>
<evidence type="ECO:0000313" key="3">
    <source>
        <dbReference type="Proteomes" id="UP000001514"/>
    </source>
</evidence>
<sequence length="258" mass="29518">MAVEERSGGGIGSREIWSNVSRKAKAAFADDRSRGRVGSWFHNRGRDLETREQNLCEEFSARAGFESSAPPLQKKLEAFASSLSQFGGSIGKAIEDGFTRVETKASNLMSMRSPSQKPRKEAAVLPLDPTREGEFETLDIQHSREVVVEQQEMKALREELEFALRRIEKLEANNEKLEQENEKLEQENAKLIEKLKQQAEIAIMAEEDDLVRSQMEKLHQEKSRLAKENENFAIEIRCLRGLMEFHQLSLQEVRLNEE</sequence>
<dbReference type="PANTHER" id="PTHR31016">
    <property type="entry name" value="OS04G0228100 PROTEIN"/>
    <property type="match status" value="1"/>
</dbReference>
<dbReference type="KEGG" id="smo:SELMODRAFT_444545"/>
<dbReference type="OMA" id="THQISAW"/>
<feature type="coiled-coil region" evidence="1">
    <location>
        <begin position="146"/>
        <end position="235"/>
    </location>
</feature>
<reference evidence="2 3" key="1">
    <citation type="journal article" date="2011" name="Science">
        <title>The Selaginella genome identifies genetic changes associated with the evolution of vascular plants.</title>
        <authorList>
            <person name="Banks J.A."/>
            <person name="Nishiyama T."/>
            <person name="Hasebe M."/>
            <person name="Bowman J.L."/>
            <person name="Gribskov M."/>
            <person name="dePamphilis C."/>
            <person name="Albert V.A."/>
            <person name="Aono N."/>
            <person name="Aoyama T."/>
            <person name="Ambrose B.A."/>
            <person name="Ashton N.W."/>
            <person name="Axtell M.J."/>
            <person name="Barker E."/>
            <person name="Barker M.S."/>
            <person name="Bennetzen J.L."/>
            <person name="Bonawitz N.D."/>
            <person name="Chapple C."/>
            <person name="Cheng C."/>
            <person name="Correa L.G."/>
            <person name="Dacre M."/>
            <person name="DeBarry J."/>
            <person name="Dreyer I."/>
            <person name="Elias M."/>
            <person name="Engstrom E.M."/>
            <person name="Estelle M."/>
            <person name="Feng L."/>
            <person name="Finet C."/>
            <person name="Floyd S.K."/>
            <person name="Frommer W.B."/>
            <person name="Fujita T."/>
            <person name="Gramzow L."/>
            <person name="Gutensohn M."/>
            <person name="Harholt J."/>
            <person name="Hattori M."/>
            <person name="Heyl A."/>
            <person name="Hirai T."/>
            <person name="Hiwatashi Y."/>
            <person name="Ishikawa M."/>
            <person name="Iwata M."/>
            <person name="Karol K.G."/>
            <person name="Koehler B."/>
            <person name="Kolukisaoglu U."/>
            <person name="Kubo M."/>
            <person name="Kurata T."/>
            <person name="Lalonde S."/>
            <person name="Li K."/>
            <person name="Li Y."/>
            <person name="Litt A."/>
            <person name="Lyons E."/>
            <person name="Manning G."/>
            <person name="Maruyama T."/>
            <person name="Michael T.P."/>
            <person name="Mikami K."/>
            <person name="Miyazaki S."/>
            <person name="Morinaga S."/>
            <person name="Murata T."/>
            <person name="Mueller-Roeber B."/>
            <person name="Nelson D.R."/>
            <person name="Obara M."/>
            <person name="Oguri Y."/>
            <person name="Olmstead R.G."/>
            <person name="Onodera N."/>
            <person name="Petersen B.L."/>
            <person name="Pils B."/>
            <person name="Prigge M."/>
            <person name="Rensing S.A."/>
            <person name="Riano-Pachon D.M."/>
            <person name="Roberts A.W."/>
            <person name="Sato Y."/>
            <person name="Scheller H.V."/>
            <person name="Schulz B."/>
            <person name="Schulz C."/>
            <person name="Shakirov E.V."/>
            <person name="Shibagaki N."/>
            <person name="Shinohara N."/>
            <person name="Shippen D.E."/>
            <person name="Soerensen I."/>
            <person name="Sotooka R."/>
            <person name="Sugimoto N."/>
            <person name="Sugita M."/>
            <person name="Sumikawa N."/>
            <person name="Tanurdzic M."/>
            <person name="Theissen G."/>
            <person name="Ulvskov P."/>
            <person name="Wakazuki S."/>
            <person name="Weng J.K."/>
            <person name="Willats W.W."/>
            <person name="Wipf D."/>
            <person name="Wolf P.G."/>
            <person name="Yang L."/>
            <person name="Zimmer A.D."/>
            <person name="Zhu Q."/>
            <person name="Mitros T."/>
            <person name="Hellsten U."/>
            <person name="Loque D."/>
            <person name="Otillar R."/>
            <person name="Salamov A."/>
            <person name="Schmutz J."/>
            <person name="Shapiro H."/>
            <person name="Lindquist E."/>
            <person name="Lucas S."/>
            <person name="Rokhsar D."/>
            <person name="Grigoriev I.V."/>
        </authorList>
    </citation>
    <scope>NUCLEOTIDE SEQUENCE [LARGE SCALE GENOMIC DNA]</scope>
</reference>
<keyword evidence="1" id="KW-0175">Coiled coil</keyword>
<gene>
    <name evidence="2" type="ORF">SELMODRAFT_444545</name>
</gene>
<evidence type="ECO:0000256" key="1">
    <source>
        <dbReference type="SAM" id="Coils"/>
    </source>
</evidence>
<dbReference type="AlphaFoldDB" id="D8SB05"/>
<name>D8SB05_SELML</name>
<keyword evidence="3" id="KW-1185">Reference proteome</keyword>
<evidence type="ECO:0000313" key="2">
    <source>
        <dbReference type="EMBL" id="EFJ18165.1"/>
    </source>
</evidence>
<dbReference type="eggNOG" id="ENOG502QPQ1">
    <property type="taxonomic scope" value="Eukaryota"/>
</dbReference>
<dbReference type="EMBL" id="GL377610">
    <property type="protein sequence ID" value="EFJ18165.1"/>
    <property type="molecule type" value="Genomic_DNA"/>
</dbReference>
<protein>
    <submittedName>
        <fullName evidence="2">Uncharacterized protein</fullName>
    </submittedName>
</protein>
<dbReference type="Gramene" id="EFJ18165">
    <property type="protein sequence ID" value="EFJ18165"/>
    <property type="gene ID" value="SELMODRAFT_444545"/>
</dbReference>
<dbReference type="HOGENOM" id="CLU_1020836_0_0_1"/>
<dbReference type="SUPFAM" id="SSF58022">
    <property type="entry name" value="XRCC4, C-terminal oligomerization domain"/>
    <property type="match status" value="1"/>
</dbReference>
<dbReference type="FunCoup" id="D8SB05">
    <property type="interactions" value="1798"/>
</dbReference>
<proteinExistence type="predicted"/>
<dbReference type="PANTHER" id="PTHR31016:SF2">
    <property type="entry name" value="OS04G0228100 PROTEIN"/>
    <property type="match status" value="1"/>
</dbReference>
<dbReference type="Proteomes" id="UP000001514">
    <property type="component" value="Unassembled WGS sequence"/>
</dbReference>